<dbReference type="PROSITE" id="PS51585">
    <property type="entry name" value="SAM_MT_TPMT"/>
    <property type="match status" value="1"/>
</dbReference>
<accession>A0A1M6EDN3</accession>
<organism evidence="4 5">
    <name type="scientific">Algibacter luteus</name>
    <dbReference type="NCBI Taxonomy" id="1178825"/>
    <lineage>
        <taxon>Bacteria</taxon>
        <taxon>Pseudomonadati</taxon>
        <taxon>Bacteroidota</taxon>
        <taxon>Flavobacteriia</taxon>
        <taxon>Flavobacteriales</taxon>
        <taxon>Flavobacteriaceae</taxon>
        <taxon>Algibacter</taxon>
    </lineage>
</organism>
<dbReference type="AlphaFoldDB" id="A0A1M6EDN3"/>
<dbReference type="InterPro" id="IPR029063">
    <property type="entry name" value="SAM-dependent_MTases_sf"/>
</dbReference>
<keyword evidence="3" id="KW-0949">S-adenosyl-L-methionine</keyword>
<evidence type="ECO:0000313" key="5">
    <source>
        <dbReference type="Proteomes" id="UP000184396"/>
    </source>
</evidence>
<evidence type="ECO:0000256" key="1">
    <source>
        <dbReference type="ARBA" id="ARBA00022603"/>
    </source>
</evidence>
<protein>
    <submittedName>
        <fullName evidence="4">Thiopurine S-methyltransferase (TPMT)</fullName>
    </submittedName>
</protein>
<dbReference type="InterPro" id="IPR008854">
    <property type="entry name" value="TPMT"/>
</dbReference>
<sequence length="61" mass="7123">MNQEDTNNVENYWTQRYNERQTGWDVGKPTTPLKTYIDQLKNKSLKILIPGAGNAYEAEYL</sequence>
<dbReference type="GO" id="GO:0032259">
    <property type="term" value="P:methylation"/>
    <property type="evidence" value="ECO:0007669"/>
    <property type="project" value="UniProtKB-KW"/>
</dbReference>
<dbReference type="SUPFAM" id="SSF53335">
    <property type="entry name" value="S-adenosyl-L-methionine-dependent methyltransferases"/>
    <property type="match status" value="1"/>
</dbReference>
<dbReference type="eggNOG" id="COG0500">
    <property type="taxonomic scope" value="Bacteria"/>
</dbReference>
<keyword evidence="1 4" id="KW-0489">Methyltransferase</keyword>
<evidence type="ECO:0000256" key="2">
    <source>
        <dbReference type="ARBA" id="ARBA00022679"/>
    </source>
</evidence>
<keyword evidence="2 4" id="KW-0808">Transferase</keyword>
<dbReference type="EMBL" id="FQYK01000004">
    <property type="protein sequence ID" value="SHI83533.1"/>
    <property type="molecule type" value="Genomic_DNA"/>
</dbReference>
<reference evidence="4 5" key="1">
    <citation type="submission" date="2016-11" db="EMBL/GenBank/DDBJ databases">
        <authorList>
            <person name="Jaros S."/>
            <person name="Januszkiewicz K."/>
            <person name="Wedrychowicz H."/>
        </authorList>
    </citation>
    <scope>NUCLEOTIDE SEQUENCE [LARGE SCALE GENOMIC DNA]</scope>
    <source>
        <strain evidence="4 5">CGMCC 1.12213</strain>
    </source>
</reference>
<dbReference type="Proteomes" id="UP000184396">
    <property type="component" value="Unassembled WGS sequence"/>
</dbReference>
<dbReference type="Pfam" id="PF05724">
    <property type="entry name" value="TPMT"/>
    <property type="match status" value="1"/>
</dbReference>
<proteinExistence type="predicted"/>
<dbReference type="GO" id="GO:0008757">
    <property type="term" value="F:S-adenosylmethionine-dependent methyltransferase activity"/>
    <property type="evidence" value="ECO:0007669"/>
    <property type="project" value="InterPro"/>
</dbReference>
<gene>
    <name evidence="4" type="ORF">SAMN05216261_1926</name>
</gene>
<dbReference type="Gene3D" id="3.40.50.150">
    <property type="entry name" value="Vaccinia Virus protein VP39"/>
    <property type="match status" value="1"/>
</dbReference>
<dbReference type="STRING" id="1178825.SAMN05216261_1926"/>
<keyword evidence="5" id="KW-1185">Reference proteome</keyword>
<evidence type="ECO:0000256" key="3">
    <source>
        <dbReference type="ARBA" id="ARBA00022691"/>
    </source>
</evidence>
<name>A0A1M6EDN3_9FLAO</name>
<evidence type="ECO:0000313" key="4">
    <source>
        <dbReference type="EMBL" id="SHI83533.1"/>
    </source>
</evidence>